<dbReference type="EMBL" id="JXMW01000003">
    <property type="protein sequence ID" value="OQD59504.1"/>
    <property type="molecule type" value="Genomic_DNA"/>
</dbReference>
<keyword evidence="5 11" id="KW-0408">Iron</keyword>
<feature type="binding site" evidence="11">
    <location>
        <position position="54"/>
    </location>
    <ligand>
        <name>[4Fe-4S] cluster</name>
        <dbReference type="ChEBI" id="CHEBI:49883"/>
        <label>1</label>
        <note>4Fe-4S-S-AdoMet</note>
    </ligand>
</feature>
<dbReference type="AlphaFoldDB" id="A0A1V6N4A0"/>
<feature type="binding site" evidence="11">
    <location>
        <position position="90"/>
    </location>
    <ligand>
        <name>GTP</name>
        <dbReference type="ChEBI" id="CHEBI:37565"/>
    </ligand>
</feature>
<evidence type="ECO:0000256" key="7">
    <source>
        <dbReference type="ARBA" id="ARBA00023134"/>
    </source>
</evidence>
<sequence length="338" mass="39059">METKNNIEERLSPFLEDNFDNNSLKNLSKKVEDRYNRPIISLRLSITNRCNINCLYCHHDGMMPSSNEMTSDEIFQILKIAKTLGVEKIRFSGGEPLIRKDIVEIIEKTASLNFKDISITTNGILLAKYAEDLFNAGLTRVNVSFDTLDPETYKKITTKNYLKEAKKGVLKAVEAGLNPVKLNMVVMKNINDNEVMEMFEFAKENGLVLQLIELMKSENCDDNAFSEEYHFDVGLIEKKLAKMAKKVRTRKFMQDRKKYFIDDGEIEVVRPMDNTKFCENCTRLRITPEGKIKPCLLRNDNLIDIITPLREGASEDRLRKIFLEGISNREPYYINNNE</sequence>
<keyword evidence="6 11" id="KW-0411">Iron-sulfur</keyword>
<comment type="function">
    <text evidence="11">Catalyzes the cyclization of GTP to (8S)-3',8-cyclo-7,8-dihydroguanosine 5'-triphosphate.</text>
</comment>
<dbReference type="SMART" id="SM00729">
    <property type="entry name" value="Elp3"/>
    <property type="match status" value="1"/>
</dbReference>
<dbReference type="NCBIfam" id="NF001199">
    <property type="entry name" value="PRK00164.2-1"/>
    <property type="match status" value="1"/>
</dbReference>
<dbReference type="SFLD" id="SFLDG01383">
    <property type="entry name" value="cyclic_pyranopterin_phosphate"/>
    <property type="match status" value="1"/>
</dbReference>
<keyword evidence="7 11" id="KW-0342">GTP-binding</keyword>
<evidence type="ECO:0000256" key="11">
    <source>
        <dbReference type="HAMAP-Rule" id="MF_01225"/>
    </source>
</evidence>
<feature type="binding site" evidence="11">
    <location>
        <begin position="283"/>
        <end position="285"/>
    </location>
    <ligand>
        <name>GTP</name>
        <dbReference type="ChEBI" id="CHEBI:37565"/>
    </ligand>
</feature>
<dbReference type="SFLD" id="SFLDG01067">
    <property type="entry name" value="SPASM/twitch_domain_containing"/>
    <property type="match status" value="1"/>
</dbReference>
<dbReference type="InterPro" id="IPR007197">
    <property type="entry name" value="rSAM"/>
</dbReference>
<dbReference type="EC" id="4.1.99.22" evidence="11"/>
<dbReference type="NCBIfam" id="TIGR02668">
    <property type="entry name" value="moaA_archaeal"/>
    <property type="match status" value="1"/>
</dbReference>
<comment type="catalytic activity">
    <reaction evidence="10 11">
        <text>GTP + AH2 + S-adenosyl-L-methionine = (8S)-3',8-cyclo-7,8-dihydroguanosine 5'-triphosphate + 5'-deoxyadenosine + L-methionine + A + H(+)</text>
        <dbReference type="Rhea" id="RHEA:49576"/>
        <dbReference type="ChEBI" id="CHEBI:13193"/>
        <dbReference type="ChEBI" id="CHEBI:15378"/>
        <dbReference type="ChEBI" id="CHEBI:17319"/>
        <dbReference type="ChEBI" id="CHEBI:17499"/>
        <dbReference type="ChEBI" id="CHEBI:37565"/>
        <dbReference type="ChEBI" id="CHEBI:57844"/>
        <dbReference type="ChEBI" id="CHEBI:59789"/>
        <dbReference type="ChEBI" id="CHEBI:131766"/>
        <dbReference type="EC" id="4.1.99.22"/>
    </reaction>
</comment>
<dbReference type="SFLD" id="SFLDG01386">
    <property type="entry name" value="main_SPASM_domain-containing"/>
    <property type="match status" value="1"/>
</dbReference>
<accession>A0A1V6N4A0</accession>
<keyword evidence="3 11" id="KW-0479">Metal-binding</keyword>
<dbReference type="InterPro" id="IPR013485">
    <property type="entry name" value="MoaA_arc"/>
</dbReference>
<protein>
    <recommendedName>
        <fullName evidence="11">Probable GTP 3',8-cyclase</fullName>
        <ecNumber evidence="11">4.1.99.22</ecNumber>
    </recommendedName>
    <alternativeName>
        <fullName evidence="11">Molybdenum cofactor biosynthesis protein A</fullName>
    </alternativeName>
</protein>
<dbReference type="InterPro" id="IPR006638">
    <property type="entry name" value="Elp3/MiaA/NifB-like_rSAM"/>
</dbReference>
<feature type="binding site" evidence="11">
    <location>
        <position position="181"/>
    </location>
    <ligand>
        <name>GTP</name>
        <dbReference type="ChEBI" id="CHEBI:37565"/>
    </ligand>
</feature>
<comment type="cofactor">
    <cofactor evidence="11">
        <name>[4Fe-4S] cluster</name>
        <dbReference type="ChEBI" id="CHEBI:49883"/>
    </cofactor>
    <text evidence="11">Binds 2 [4Fe-4S] clusters. Binds 1 [4Fe-4S] cluster coordinated with 3 cysteines and an exchangeable S-adenosyl-L-methionine and 1 [4Fe-4S] cluster coordinated with 3 cysteines and the GTP-derived substrate.</text>
</comment>
<dbReference type="GO" id="GO:0061799">
    <property type="term" value="F:cyclic pyranopterin monophosphate synthase activity"/>
    <property type="evidence" value="ECO:0007669"/>
    <property type="project" value="TreeGrafter"/>
</dbReference>
<evidence type="ECO:0000256" key="9">
    <source>
        <dbReference type="ARBA" id="ARBA00023239"/>
    </source>
</evidence>
<evidence type="ECO:0000256" key="10">
    <source>
        <dbReference type="ARBA" id="ARBA00048697"/>
    </source>
</evidence>
<feature type="binding site" evidence="11">
    <location>
        <position position="144"/>
    </location>
    <ligand>
        <name>S-adenosyl-L-methionine</name>
        <dbReference type="ChEBI" id="CHEBI:59789"/>
    </ligand>
</feature>
<keyword evidence="4 11" id="KW-0547">Nucleotide-binding</keyword>
<dbReference type="GO" id="GO:0061798">
    <property type="term" value="F:GTP 3',8'-cyclase activity"/>
    <property type="evidence" value="ECO:0007669"/>
    <property type="project" value="UniProtKB-UniRule"/>
</dbReference>
<dbReference type="GO" id="GO:0051539">
    <property type="term" value="F:4 iron, 4 sulfur cluster binding"/>
    <property type="evidence" value="ECO:0007669"/>
    <property type="project" value="UniProtKB-UniRule"/>
</dbReference>
<dbReference type="Gene3D" id="3.20.20.70">
    <property type="entry name" value="Aldolase class I"/>
    <property type="match status" value="1"/>
</dbReference>
<evidence type="ECO:0000256" key="8">
    <source>
        <dbReference type="ARBA" id="ARBA00023150"/>
    </source>
</evidence>
<dbReference type="UniPathway" id="UPA00344"/>
<feature type="binding site" evidence="11">
    <location>
        <position position="278"/>
    </location>
    <ligand>
        <name>[4Fe-4S] cluster</name>
        <dbReference type="ChEBI" id="CHEBI:49883"/>
        <label>2</label>
        <note>4Fe-4S-substrate</note>
    </ligand>
</feature>
<evidence type="ECO:0000256" key="2">
    <source>
        <dbReference type="ARBA" id="ARBA00022691"/>
    </source>
</evidence>
<evidence type="ECO:0000256" key="3">
    <source>
        <dbReference type="ARBA" id="ARBA00022723"/>
    </source>
</evidence>
<keyword evidence="2 11" id="KW-0949">S-adenosyl-L-methionine</keyword>
<evidence type="ECO:0000256" key="6">
    <source>
        <dbReference type="ARBA" id="ARBA00023014"/>
    </source>
</evidence>
<evidence type="ECO:0000313" key="14">
    <source>
        <dbReference type="Proteomes" id="UP000191661"/>
    </source>
</evidence>
<feature type="binding site" evidence="11">
    <location>
        <position position="56"/>
    </location>
    <ligand>
        <name>S-adenosyl-L-methionine</name>
        <dbReference type="ChEBI" id="CHEBI:59789"/>
    </ligand>
</feature>
<gene>
    <name evidence="11 13" type="primary">moaA</name>
    <name evidence="13" type="ORF">MBBAR_3c01600</name>
</gene>
<dbReference type="PROSITE" id="PS01305">
    <property type="entry name" value="MOAA_NIFB_PQQE"/>
    <property type="match status" value="1"/>
</dbReference>
<dbReference type="Pfam" id="PF06463">
    <property type="entry name" value="Mob_synth_C"/>
    <property type="match status" value="1"/>
</dbReference>
<evidence type="ECO:0000256" key="1">
    <source>
        <dbReference type="ARBA" id="ARBA00022485"/>
    </source>
</evidence>
<dbReference type="Pfam" id="PF04055">
    <property type="entry name" value="Radical_SAM"/>
    <property type="match status" value="1"/>
</dbReference>
<evidence type="ECO:0000259" key="12">
    <source>
        <dbReference type="PROSITE" id="PS51918"/>
    </source>
</evidence>
<keyword evidence="14" id="KW-1185">Reference proteome</keyword>
<dbReference type="InterPro" id="IPR010505">
    <property type="entry name" value="MoaA_twitch"/>
</dbReference>
<dbReference type="CDD" id="cd01335">
    <property type="entry name" value="Radical_SAM"/>
    <property type="match status" value="1"/>
</dbReference>
<name>A0A1V6N4A0_METAZ</name>
<evidence type="ECO:0000256" key="5">
    <source>
        <dbReference type="ARBA" id="ARBA00023004"/>
    </source>
</evidence>
<feature type="binding site" evidence="11">
    <location>
        <position position="295"/>
    </location>
    <ligand>
        <name>[4Fe-4S] cluster</name>
        <dbReference type="ChEBI" id="CHEBI:49883"/>
        <label>2</label>
        <note>4Fe-4S-substrate</note>
    </ligand>
</feature>
<feature type="binding site" evidence="11">
    <location>
        <position position="120"/>
    </location>
    <ligand>
        <name>GTP</name>
        <dbReference type="ChEBI" id="CHEBI:37565"/>
    </ligand>
</feature>
<reference evidence="13 14" key="1">
    <citation type="submission" date="2014-12" db="EMBL/GenBank/DDBJ databases">
        <title>Genome sequence of Methanobrevibacter arboriphilicus DH1, DSM1125.</title>
        <authorList>
            <person name="Poehlein A."/>
            <person name="Thauer R.K."/>
            <person name="Seedorf H."/>
            <person name="Daniel R."/>
        </authorList>
    </citation>
    <scope>NUCLEOTIDE SEQUENCE [LARGE SCALE GENOMIC DNA]</scope>
    <source>
        <strain evidence="13 14">DH1</strain>
    </source>
</reference>
<dbReference type="InterPro" id="IPR000385">
    <property type="entry name" value="MoaA_NifB_PqqE_Fe-S-bd_CS"/>
</dbReference>
<dbReference type="InterPro" id="IPR013785">
    <property type="entry name" value="Aldolase_TIM"/>
</dbReference>
<keyword evidence="1 11" id="KW-0004">4Fe-4S</keyword>
<comment type="caution">
    <text evidence="13">The sequence shown here is derived from an EMBL/GenBank/DDBJ whole genome shotgun (WGS) entry which is preliminary data.</text>
</comment>
<evidence type="ECO:0000313" key="13">
    <source>
        <dbReference type="EMBL" id="OQD59504.1"/>
    </source>
</evidence>
<dbReference type="InterPro" id="IPR040064">
    <property type="entry name" value="MoaA-like"/>
</dbReference>
<dbReference type="Proteomes" id="UP000191661">
    <property type="component" value="Unassembled WGS sequence"/>
</dbReference>
<comment type="caution">
    <text evidence="11">Lacks conserved residue(s) required for the propagation of feature annotation.</text>
</comment>
<dbReference type="InterPro" id="IPR050105">
    <property type="entry name" value="MoCo_biosynth_MoaA/MoaC"/>
</dbReference>
<proteinExistence type="inferred from homology"/>
<evidence type="ECO:0000256" key="4">
    <source>
        <dbReference type="ARBA" id="ARBA00022741"/>
    </source>
</evidence>
<feature type="binding site" evidence="11">
    <location>
        <position position="50"/>
    </location>
    <ligand>
        <name>[4Fe-4S] cluster</name>
        <dbReference type="ChEBI" id="CHEBI:49883"/>
        <label>1</label>
        <note>4Fe-4S-S-AdoMet</note>
    </ligand>
</feature>
<dbReference type="InterPro" id="IPR058240">
    <property type="entry name" value="rSAM_sf"/>
</dbReference>
<organism evidence="13 14">
    <name type="scientific">Methanobrevibacter arboriphilus JCM 13429 = DSM 1125</name>
    <dbReference type="NCBI Taxonomy" id="1300164"/>
    <lineage>
        <taxon>Archaea</taxon>
        <taxon>Methanobacteriati</taxon>
        <taxon>Methanobacteriota</taxon>
        <taxon>Methanomada group</taxon>
        <taxon>Methanobacteria</taxon>
        <taxon>Methanobacteriales</taxon>
        <taxon>Methanobacteriaceae</taxon>
        <taxon>Methanobrevibacter</taxon>
    </lineage>
</organism>
<dbReference type="GO" id="GO:0006777">
    <property type="term" value="P:Mo-molybdopterin cofactor biosynthetic process"/>
    <property type="evidence" value="ECO:0007669"/>
    <property type="project" value="UniProtKB-UniRule"/>
</dbReference>
<keyword evidence="8 11" id="KW-0501">Molybdenum cofactor biosynthesis</keyword>
<dbReference type="GO" id="GO:0046872">
    <property type="term" value="F:metal ion binding"/>
    <property type="evidence" value="ECO:0007669"/>
    <property type="project" value="UniProtKB-KW"/>
</dbReference>
<feature type="binding site" evidence="11">
    <location>
        <position position="94"/>
    </location>
    <ligand>
        <name>S-adenosyl-L-methionine</name>
        <dbReference type="ChEBI" id="CHEBI:59789"/>
    </ligand>
</feature>
<dbReference type="CDD" id="cd21117">
    <property type="entry name" value="Twitch_MoaA"/>
    <property type="match status" value="1"/>
</dbReference>
<dbReference type="OrthoDB" id="6925at2157"/>
<dbReference type="PANTHER" id="PTHR22960:SF0">
    <property type="entry name" value="MOLYBDENUM COFACTOR BIOSYNTHESIS PROTEIN 1"/>
    <property type="match status" value="1"/>
</dbReference>
<dbReference type="PROSITE" id="PS51918">
    <property type="entry name" value="RADICAL_SAM"/>
    <property type="match status" value="1"/>
</dbReference>
<dbReference type="SFLD" id="SFLDS00029">
    <property type="entry name" value="Radical_SAM"/>
    <property type="match status" value="1"/>
</dbReference>
<dbReference type="HAMAP" id="MF_01225_A">
    <property type="entry name" value="MoaA_A"/>
    <property type="match status" value="1"/>
</dbReference>
<feature type="binding site" evidence="11">
    <location>
        <position position="281"/>
    </location>
    <ligand>
        <name>[4Fe-4S] cluster</name>
        <dbReference type="ChEBI" id="CHEBI:49883"/>
        <label>2</label>
        <note>4Fe-4S-substrate</note>
    </ligand>
</feature>
<feature type="binding site" evidence="11">
    <location>
        <position position="57"/>
    </location>
    <ligand>
        <name>[4Fe-4S] cluster</name>
        <dbReference type="ChEBI" id="CHEBI:49883"/>
        <label>1</label>
        <note>4Fe-4S-S-AdoMet</note>
    </ligand>
</feature>
<keyword evidence="9 11" id="KW-0456">Lyase</keyword>
<dbReference type="RefSeq" id="WP_080459731.1">
    <property type="nucleotide sequence ID" value="NZ_JXMW01000003.1"/>
</dbReference>
<feature type="domain" description="Radical SAM core" evidence="12">
    <location>
        <begin position="34"/>
        <end position="262"/>
    </location>
</feature>
<dbReference type="PANTHER" id="PTHR22960">
    <property type="entry name" value="MOLYBDOPTERIN COFACTOR SYNTHESIS PROTEIN A"/>
    <property type="match status" value="1"/>
</dbReference>
<dbReference type="GO" id="GO:0005525">
    <property type="term" value="F:GTP binding"/>
    <property type="evidence" value="ECO:0007669"/>
    <property type="project" value="UniProtKB-UniRule"/>
</dbReference>
<dbReference type="GO" id="GO:1904047">
    <property type="term" value="F:S-adenosyl-L-methionine binding"/>
    <property type="evidence" value="ECO:0007669"/>
    <property type="project" value="UniProtKB-UniRule"/>
</dbReference>
<dbReference type="SUPFAM" id="SSF102114">
    <property type="entry name" value="Radical SAM enzymes"/>
    <property type="match status" value="1"/>
</dbReference>
<comment type="similarity">
    <text evidence="11">Belongs to the radical SAM superfamily. MoaA family.</text>
</comment>
<comment type="pathway">
    <text evidence="11">Cofactor biosynthesis; molybdopterin biosynthesis.</text>
</comment>
<feature type="binding site" evidence="11">
    <location>
        <position position="43"/>
    </location>
    <ligand>
        <name>GTP</name>
        <dbReference type="ChEBI" id="CHEBI:37565"/>
    </ligand>
</feature>